<evidence type="ECO:0000256" key="1">
    <source>
        <dbReference type="ARBA" id="ARBA00022737"/>
    </source>
</evidence>
<feature type="region of interest" description="Disordered" evidence="2">
    <location>
        <begin position="180"/>
        <end position="208"/>
    </location>
</feature>
<accession>A0A1Q9EM88</accession>
<feature type="compositionally biased region" description="Basic and acidic residues" evidence="2">
    <location>
        <begin position="280"/>
        <end position="295"/>
    </location>
</feature>
<feature type="region of interest" description="Disordered" evidence="2">
    <location>
        <begin position="243"/>
        <end position="297"/>
    </location>
</feature>
<protein>
    <submittedName>
        <fullName evidence="3">E3 ubiquitin-protein ligase HERC2</fullName>
    </submittedName>
</protein>
<feature type="compositionally biased region" description="Basic and acidic residues" evidence="2">
    <location>
        <begin position="1008"/>
        <end position="1025"/>
    </location>
</feature>
<feature type="compositionally biased region" description="Basic and acidic residues" evidence="2">
    <location>
        <begin position="14"/>
        <end position="36"/>
    </location>
</feature>
<name>A0A1Q9EM88_SYMMI</name>
<feature type="compositionally biased region" description="Low complexity" evidence="2">
    <location>
        <begin position="985"/>
        <end position="1003"/>
    </location>
</feature>
<evidence type="ECO:0000313" key="3">
    <source>
        <dbReference type="EMBL" id="OLQ08545.1"/>
    </source>
</evidence>
<dbReference type="OrthoDB" id="408734at2759"/>
<dbReference type="EMBL" id="LSRX01000115">
    <property type="protein sequence ID" value="OLQ08545.1"/>
    <property type="molecule type" value="Genomic_DNA"/>
</dbReference>
<keyword evidence="1" id="KW-0677">Repeat</keyword>
<feature type="region of interest" description="Disordered" evidence="2">
    <location>
        <begin position="1"/>
        <end position="122"/>
    </location>
</feature>
<organism evidence="3 4">
    <name type="scientific">Symbiodinium microadriaticum</name>
    <name type="common">Dinoflagellate</name>
    <name type="synonym">Zooxanthella microadriatica</name>
    <dbReference type="NCBI Taxonomy" id="2951"/>
    <lineage>
        <taxon>Eukaryota</taxon>
        <taxon>Sar</taxon>
        <taxon>Alveolata</taxon>
        <taxon>Dinophyceae</taxon>
        <taxon>Suessiales</taxon>
        <taxon>Symbiodiniaceae</taxon>
        <taxon>Symbiodinium</taxon>
    </lineage>
</organism>
<reference evidence="3 4" key="1">
    <citation type="submission" date="2016-02" db="EMBL/GenBank/DDBJ databases">
        <title>Genome analysis of coral dinoflagellate symbionts highlights evolutionary adaptations to a symbiotic lifestyle.</title>
        <authorList>
            <person name="Aranda M."/>
            <person name="Li Y."/>
            <person name="Liew Y.J."/>
            <person name="Baumgarten S."/>
            <person name="Simakov O."/>
            <person name="Wilson M."/>
            <person name="Piel J."/>
            <person name="Ashoor H."/>
            <person name="Bougouffa S."/>
            <person name="Bajic V.B."/>
            <person name="Ryu T."/>
            <person name="Ravasi T."/>
            <person name="Bayer T."/>
            <person name="Micklem G."/>
            <person name="Kim H."/>
            <person name="Bhak J."/>
            <person name="Lajeunesse T.C."/>
            <person name="Voolstra C.R."/>
        </authorList>
    </citation>
    <scope>NUCLEOTIDE SEQUENCE [LARGE SCALE GENOMIC DNA]</scope>
    <source>
        <strain evidence="3 4">CCMP2467</strain>
    </source>
</reference>
<dbReference type="PANTHER" id="PTHR22870">
    <property type="entry name" value="REGULATOR OF CHROMOSOME CONDENSATION"/>
    <property type="match status" value="1"/>
</dbReference>
<feature type="compositionally biased region" description="Low complexity" evidence="2">
    <location>
        <begin position="253"/>
        <end position="262"/>
    </location>
</feature>
<feature type="compositionally biased region" description="Polar residues" evidence="2">
    <location>
        <begin position="56"/>
        <end position="65"/>
    </location>
</feature>
<dbReference type="InterPro" id="IPR051210">
    <property type="entry name" value="Ub_ligase/GEF_domain"/>
</dbReference>
<proteinExistence type="predicted"/>
<feature type="compositionally biased region" description="Polar residues" evidence="2">
    <location>
        <begin position="97"/>
        <end position="115"/>
    </location>
</feature>
<keyword evidence="4" id="KW-1185">Reference proteome</keyword>
<dbReference type="Proteomes" id="UP000186817">
    <property type="component" value="Unassembled WGS sequence"/>
</dbReference>
<dbReference type="PANTHER" id="PTHR22870:SF408">
    <property type="entry name" value="OS09G0560450 PROTEIN"/>
    <property type="match status" value="1"/>
</dbReference>
<sequence length="1025" mass="108980">MIGRSGVGSIQLSDTERTPSEHSSAGEEAIKEDSKAKKSQQPLMAKKDSLLRTLDVTIQENFLSPDSSDEDEDSDMQSPGESVSGPLPMPSPDALPTTPTMSHEASQGTVRTPTLSIHPPSPAVSMAEANVRIAEKSLSLAENQYDTADPRAEYPEEQRGQLLGPTGLVFKNLLATRMALSSRQPAGSRQLRLPQGRRQRGRHVQALHAPKSGVLLRMRLLQLLLPQKKGMRLDYPYKAPCDALASRPRRRQPSQGSSSGSQNTSDSETGAAARRRAAKGRSEVLKEEQSRHSVIDEEVPVGEEEDIYLGPVFSRQPSLGPASPVGAKQHSRLLDSSGRALVGSSKIIDSSVRSGDCLSLHLSRVQIKASSCAFAAILGDGSVATWGKAEYGGDSSAVQDQLKNVQQIQASVDAFAAVLGDGSVLTWGDAQRGGDSSAVQDQLKNVQQIQASENAFAAVLGDGSVVTWGKAEYGGDSSAVQDQLKNVQQIQASGGAFAAVLGDGSVVTWGNAEYGGDSSAVQDQLKNVQQIQASCGAFAAILGDGSVVTWGDAQRGGDSSAVQDQLKNVQQIQASFGAFAAVLGDGSVVTWGDAADGGDSSAVQDQLINVQQIQASEYAFAAVLGDGSVVTWGKAADGGDSSAVQDQLKNVQQIQASFGACAAILGDGSLVTWGHAFHGGDSSSVQVGVQSLEALMGRRKADRMISRHNSRSDADLSGALGGLDTLSLAGSYAPSMAPSPHVAAAMMRNESWTPKFSPVAAGSFVMSECARDPDGLKSQEPKQQDKEKLSVRILNGVSGEEEVRFDAPLQGDTEQQFLLTLDCLCLRYAGQALGGLNWLNPETHALDRFQRRKCDVRMVEELWDSWMKAKDTEKGAVLLLLGLLGPPPVRLKDLVPDKVVCGSQPVFVQLDTSVLEAGRVYHVAFTCQKSFHTYMEEARVLPRNKGVEVAVPLMGVLSREGLYDVNLVIEGTWRSDNRKVLTVGSSESELDSSSTTKSQSSSSFVPIDRSEGRSDYAHHDEADIG</sequence>
<dbReference type="SUPFAM" id="SSF50985">
    <property type="entry name" value="RCC1/BLIP-II"/>
    <property type="match status" value="1"/>
</dbReference>
<feature type="compositionally biased region" description="Basic residues" evidence="2">
    <location>
        <begin position="195"/>
        <end position="205"/>
    </location>
</feature>
<feature type="region of interest" description="Disordered" evidence="2">
    <location>
        <begin position="984"/>
        <end position="1025"/>
    </location>
</feature>
<evidence type="ECO:0000256" key="2">
    <source>
        <dbReference type="SAM" id="MobiDB-lite"/>
    </source>
</evidence>
<dbReference type="Gene3D" id="2.130.10.30">
    <property type="entry name" value="Regulator of chromosome condensation 1/beta-lactamase-inhibitor protein II"/>
    <property type="match status" value="2"/>
</dbReference>
<gene>
    <name evidence="3" type="primary">Herc2</name>
    <name evidence="3" type="ORF">AK812_SmicGene7952</name>
</gene>
<evidence type="ECO:0000313" key="4">
    <source>
        <dbReference type="Proteomes" id="UP000186817"/>
    </source>
</evidence>
<dbReference type="InterPro" id="IPR009091">
    <property type="entry name" value="RCC1/BLIP-II"/>
</dbReference>
<dbReference type="AlphaFoldDB" id="A0A1Q9EM88"/>
<comment type="caution">
    <text evidence="3">The sequence shown here is derived from an EMBL/GenBank/DDBJ whole genome shotgun (WGS) entry which is preliminary data.</text>
</comment>